<dbReference type="InterPro" id="IPR036259">
    <property type="entry name" value="MFS_trans_sf"/>
</dbReference>
<dbReference type="EMBL" id="QEAP01000266">
    <property type="protein sequence ID" value="TPX70994.1"/>
    <property type="molecule type" value="Genomic_DNA"/>
</dbReference>
<feature type="transmembrane region" description="Helical" evidence="5">
    <location>
        <begin position="21"/>
        <end position="41"/>
    </location>
</feature>
<feature type="transmembrane region" description="Helical" evidence="5">
    <location>
        <begin position="474"/>
        <end position="495"/>
    </location>
</feature>
<dbReference type="PROSITE" id="PS50850">
    <property type="entry name" value="MFS"/>
    <property type="match status" value="1"/>
</dbReference>
<accession>A0A507F4D9</accession>
<keyword evidence="8" id="KW-1185">Reference proteome</keyword>
<keyword evidence="4 5" id="KW-0472">Membrane</keyword>
<feature type="transmembrane region" description="Helical" evidence="5">
    <location>
        <begin position="343"/>
        <end position="365"/>
    </location>
</feature>
<feature type="transmembrane region" description="Helical" evidence="5">
    <location>
        <begin position="385"/>
        <end position="403"/>
    </location>
</feature>
<dbReference type="AlphaFoldDB" id="A0A507F4D9"/>
<feature type="transmembrane region" description="Helical" evidence="5">
    <location>
        <begin position="210"/>
        <end position="233"/>
    </location>
</feature>
<keyword evidence="3 5" id="KW-1133">Transmembrane helix</keyword>
<gene>
    <name evidence="7" type="ORF">CcCBS67573_g06348</name>
</gene>
<feature type="transmembrane region" description="Helical" evidence="5">
    <location>
        <begin position="239"/>
        <end position="260"/>
    </location>
</feature>
<dbReference type="OrthoDB" id="3026777at2759"/>
<keyword evidence="2 5" id="KW-0812">Transmembrane</keyword>
<evidence type="ECO:0000256" key="1">
    <source>
        <dbReference type="ARBA" id="ARBA00004141"/>
    </source>
</evidence>
<dbReference type="InterPro" id="IPR011701">
    <property type="entry name" value="MFS"/>
</dbReference>
<protein>
    <recommendedName>
        <fullName evidence="6">Major facilitator superfamily (MFS) profile domain-containing protein</fullName>
    </recommendedName>
</protein>
<sequence length="595" mass="63899">MPPTDCVSAPFSLLNPTTWKISAPLLVIPPLFLHVLAATLGSSPLNQFLILKVCDMLIRDGIPGNGTEAADQGSYVGFGAGEGWGGGLSGVGVFPGRDYKTCAARPDVSATAASWNQLISLATAIPSFLLVPIMGRLVDKVGRRTLMVLPIMSTMIGTLSIIAVASLGISLWFFVAVHVLQGFMGGYVVLSLCAYAYIGDTTTTENRTRTFLIVDAFAYFAITIGPFTGGLIYRNLGLLSVFGIVLMMEMVVLMYVIFILPESLQQKEAPVETEPPAINPTTLWSSFKNTWMGCLDVLSGPGRGRSVFILASVTAVGSMSFAGYTFVFFFYPAQKFGWDSYDAGLFSLASSVCRLLYLSLLLPFLLRKLTEGKTELSKTRIELTLIRLGIFAYSIGLVCFGLASSGDAFFYVVAFYAFGVIATPLTRGLLSRAVPSSAQGSLFAALEVLQTGSSLLAQFVLPSIFRASVSAGKPQIICFVLAGGWMGALFLTTWLKSRELAAVREEQQQEPSEATALLSGGAANTDAAPALSRSPSFLRKSFISGGGYGSMEQSWTNEDFERGPSNFTEEELEARLVMVMGMEDTVDGSVQENRL</sequence>
<feature type="transmembrane region" description="Helical" evidence="5">
    <location>
        <begin position="409"/>
        <end position="430"/>
    </location>
</feature>
<dbReference type="GO" id="GO:0016020">
    <property type="term" value="C:membrane"/>
    <property type="evidence" value="ECO:0007669"/>
    <property type="project" value="UniProtKB-SubCell"/>
</dbReference>
<feature type="domain" description="Major facilitator superfamily (MFS) profile" evidence="6">
    <location>
        <begin position="76"/>
        <end position="501"/>
    </location>
</feature>
<evidence type="ECO:0000313" key="8">
    <source>
        <dbReference type="Proteomes" id="UP000320333"/>
    </source>
</evidence>
<evidence type="ECO:0000256" key="2">
    <source>
        <dbReference type="ARBA" id="ARBA00022692"/>
    </source>
</evidence>
<dbReference type="Pfam" id="PF07690">
    <property type="entry name" value="MFS_1"/>
    <property type="match status" value="1"/>
</dbReference>
<dbReference type="InterPro" id="IPR020846">
    <property type="entry name" value="MFS_dom"/>
</dbReference>
<feature type="transmembrane region" description="Helical" evidence="5">
    <location>
        <begin position="307"/>
        <end position="331"/>
    </location>
</feature>
<evidence type="ECO:0000256" key="3">
    <source>
        <dbReference type="ARBA" id="ARBA00022989"/>
    </source>
</evidence>
<dbReference type="GO" id="GO:0022857">
    <property type="term" value="F:transmembrane transporter activity"/>
    <property type="evidence" value="ECO:0007669"/>
    <property type="project" value="InterPro"/>
</dbReference>
<dbReference type="Gene3D" id="1.20.1250.20">
    <property type="entry name" value="MFS general substrate transporter like domains"/>
    <property type="match status" value="1"/>
</dbReference>
<evidence type="ECO:0000313" key="7">
    <source>
        <dbReference type="EMBL" id="TPX70994.1"/>
    </source>
</evidence>
<dbReference type="PANTHER" id="PTHR23507">
    <property type="entry name" value="ZGC:174356"/>
    <property type="match status" value="1"/>
</dbReference>
<proteinExistence type="predicted"/>
<evidence type="ECO:0000256" key="5">
    <source>
        <dbReference type="SAM" id="Phobius"/>
    </source>
</evidence>
<dbReference type="SUPFAM" id="SSF103473">
    <property type="entry name" value="MFS general substrate transporter"/>
    <property type="match status" value="1"/>
</dbReference>
<organism evidence="7 8">
    <name type="scientific">Chytriomyces confervae</name>
    <dbReference type="NCBI Taxonomy" id="246404"/>
    <lineage>
        <taxon>Eukaryota</taxon>
        <taxon>Fungi</taxon>
        <taxon>Fungi incertae sedis</taxon>
        <taxon>Chytridiomycota</taxon>
        <taxon>Chytridiomycota incertae sedis</taxon>
        <taxon>Chytridiomycetes</taxon>
        <taxon>Chytridiales</taxon>
        <taxon>Chytriomycetaceae</taxon>
        <taxon>Chytriomyces</taxon>
    </lineage>
</organism>
<dbReference type="Proteomes" id="UP000320333">
    <property type="component" value="Unassembled WGS sequence"/>
</dbReference>
<feature type="transmembrane region" description="Helical" evidence="5">
    <location>
        <begin position="146"/>
        <end position="173"/>
    </location>
</feature>
<feature type="transmembrane region" description="Helical" evidence="5">
    <location>
        <begin position="115"/>
        <end position="134"/>
    </location>
</feature>
<reference evidence="7 8" key="1">
    <citation type="journal article" date="2019" name="Sci. Rep.">
        <title>Comparative genomics of chytrid fungi reveal insights into the obligate biotrophic and pathogenic lifestyle of Synchytrium endobioticum.</title>
        <authorList>
            <person name="van de Vossenberg B.T.L.H."/>
            <person name="Warris S."/>
            <person name="Nguyen H.D.T."/>
            <person name="van Gent-Pelzer M.P.E."/>
            <person name="Joly D.L."/>
            <person name="van de Geest H.C."/>
            <person name="Bonants P.J.M."/>
            <person name="Smith D.S."/>
            <person name="Levesque C.A."/>
            <person name="van der Lee T.A.J."/>
        </authorList>
    </citation>
    <scope>NUCLEOTIDE SEQUENCE [LARGE SCALE GENOMIC DNA]</scope>
    <source>
        <strain evidence="7 8">CBS 675.73</strain>
    </source>
</reference>
<dbReference type="PANTHER" id="PTHR23507:SF1">
    <property type="entry name" value="FI18259P1-RELATED"/>
    <property type="match status" value="1"/>
</dbReference>
<evidence type="ECO:0000256" key="4">
    <source>
        <dbReference type="ARBA" id="ARBA00023136"/>
    </source>
</evidence>
<comment type="caution">
    <text evidence="7">The sequence shown here is derived from an EMBL/GenBank/DDBJ whole genome shotgun (WGS) entry which is preliminary data.</text>
</comment>
<feature type="transmembrane region" description="Helical" evidence="5">
    <location>
        <begin position="179"/>
        <end position="198"/>
    </location>
</feature>
<evidence type="ECO:0000259" key="6">
    <source>
        <dbReference type="PROSITE" id="PS50850"/>
    </source>
</evidence>
<name>A0A507F4D9_9FUNG</name>
<comment type="subcellular location">
    <subcellularLocation>
        <location evidence="1">Membrane</location>
        <topology evidence="1">Multi-pass membrane protein</topology>
    </subcellularLocation>
</comment>